<dbReference type="AlphaFoldDB" id="A0A146K2A3"/>
<dbReference type="GO" id="GO:0008641">
    <property type="term" value="F:ubiquitin-like modifier activating enzyme activity"/>
    <property type="evidence" value="ECO:0007669"/>
    <property type="project" value="InterPro"/>
</dbReference>
<evidence type="ECO:0000313" key="5">
    <source>
        <dbReference type="EMBL" id="JAP91030.1"/>
    </source>
</evidence>
<keyword evidence="1" id="KW-0547">Nucleotide-binding</keyword>
<protein>
    <submittedName>
        <fullName evidence="5">Uba2 protein</fullName>
    </submittedName>
</protein>
<evidence type="ECO:0000256" key="3">
    <source>
        <dbReference type="ARBA" id="ARBA00022840"/>
    </source>
</evidence>
<organism evidence="5">
    <name type="scientific">Trepomonas sp. PC1</name>
    <dbReference type="NCBI Taxonomy" id="1076344"/>
    <lineage>
        <taxon>Eukaryota</taxon>
        <taxon>Metamonada</taxon>
        <taxon>Diplomonadida</taxon>
        <taxon>Hexamitidae</taxon>
        <taxon>Hexamitinae</taxon>
        <taxon>Trepomonas</taxon>
    </lineage>
</organism>
<proteinExistence type="predicted"/>
<evidence type="ECO:0000256" key="1">
    <source>
        <dbReference type="ARBA" id="ARBA00022741"/>
    </source>
</evidence>
<reference evidence="5" key="1">
    <citation type="submission" date="2015-07" db="EMBL/GenBank/DDBJ databases">
        <title>Adaptation to a free-living lifestyle via gene acquisitions in the diplomonad Trepomonas sp. PC1.</title>
        <authorList>
            <person name="Xu F."/>
            <person name="Jerlstrom-Hultqvist J."/>
            <person name="Kolisko M."/>
            <person name="Simpson A.G.B."/>
            <person name="Roger A.J."/>
            <person name="Svard S.G."/>
            <person name="Andersson J.O."/>
        </authorList>
    </citation>
    <scope>NUCLEOTIDE SEQUENCE</scope>
    <source>
        <strain evidence="5">PC1</strain>
    </source>
</reference>
<dbReference type="GO" id="GO:0005524">
    <property type="term" value="F:ATP binding"/>
    <property type="evidence" value="ECO:0007669"/>
    <property type="project" value="UniProtKB-KW"/>
</dbReference>
<feature type="non-terminal residue" evidence="5">
    <location>
        <position position="108"/>
    </location>
</feature>
<evidence type="ECO:0000256" key="4">
    <source>
        <dbReference type="ARBA" id="ARBA00043952"/>
    </source>
</evidence>
<dbReference type="SUPFAM" id="SSF69572">
    <property type="entry name" value="Activating enzymes of the ubiquitin-like proteins"/>
    <property type="match status" value="1"/>
</dbReference>
<sequence>SYSLSSEQICCRSQLGEQPIPVCTLRSKPTEPKHCIIFAKYLFQRIFCHQENELVDFEFVTSSLDSAQIQHFLQKLNIQCEKPRLINLDSVSQFDILTFQQSVDIVKI</sequence>
<comment type="pathway">
    <text evidence="4">Protein modification.</text>
</comment>
<feature type="non-terminal residue" evidence="5">
    <location>
        <position position="1"/>
    </location>
</feature>
<keyword evidence="2" id="KW-0833">Ubl conjugation pathway</keyword>
<dbReference type="InterPro" id="IPR035985">
    <property type="entry name" value="Ubiquitin-activating_enz"/>
</dbReference>
<dbReference type="Gene3D" id="1.10.10.520">
    <property type="entry name" value="Ubiquitin activating enzymes (Uba3). Chain: B, domain 2"/>
    <property type="match status" value="1"/>
</dbReference>
<dbReference type="EMBL" id="GDID01005576">
    <property type="protein sequence ID" value="JAP91030.1"/>
    <property type="molecule type" value="Transcribed_RNA"/>
</dbReference>
<gene>
    <name evidence="5" type="ORF">TPC1_17475</name>
</gene>
<dbReference type="InterPro" id="IPR023318">
    <property type="entry name" value="Ub_act_enz_dom_a_sf"/>
</dbReference>
<accession>A0A146K2A3</accession>
<evidence type="ECO:0000256" key="2">
    <source>
        <dbReference type="ARBA" id="ARBA00022786"/>
    </source>
</evidence>
<name>A0A146K2A3_9EUKA</name>
<keyword evidence="3" id="KW-0067">ATP-binding</keyword>